<dbReference type="PANTHER" id="PTHR44051">
    <property type="entry name" value="GLUTATHIONE S-TRANSFERASE-RELATED"/>
    <property type="match status" value="1"/>
</dbReference>
<reference evidence="5 6" key="1">
    <citation type="journal article" date="2016" name="Front. Microbiol.">
        <title>Genomic Resource of Rice Seed Associated Bacteria.</title>
        <authorList>
            <person name="Midha S."/>
            <person name="Bansal K."/>
            <person name="Sharma S."/>
            <person name="Kumar N."/>
            <person name="Patil P.P."/>
            <person name="Chaudhry V."/>
            <person name="Patil P.B."/>
        </authorList>
    </citation>
    <scope>NUCLEOTIDE SEQUENCE [LARGE SCALE GENOMIC DNA]</scope>
    <source>
        <strain evidence="5 6">NS331</strain>
    </source>
</reference>
<protein>
    <submittedName>
        <fullName evidence="5">Glutathione S-transferase</fullName>
    </submittedName>
</protein>
<dbReference type="Proteomes" id="UP000072741">
    <property type="component" value="Unassembled WGS sequence"/>
</dbReference>
<dbReference type="PROSITE" id="PS50405">
    <property type="entry name" value="GST_CTER"/>
    <property type="match status" value="1"/>
</dbReference>
<dbReference type="InterPro" id="IPR036282">
    <property type="entry name" value="Glutathione-S-Trfase_C_sf"/>
</dbReference>
<dbReference type="RefSeq" id="WP_058643148.1">
    <property type="nucleotide sequence ID" value="NZ_LDSL01000110.1"/>
</dbReference>
<dbReference type="SFLD" id="SFLDG01150">
    <property type="entry name" value="Main.1:_Beta-like"/>
    <property type="match status" value="1"/>
</dbReference>
<dbReference type="SUPFAM" id="SSF52833">
    <property type="entry name" value="Thioredoxin-like"/>
    <property type="match status" value="1"/>
</dbReference>
<organism evidence="5 6">
    <name type="scientific">Pseudacidovorax intermedius</name>
    <dbReference type="NCBI Taxonomy" id="433924"/>
    <lineage>
        <taxon>Bacteria</taxon>
        <taxon>Pseudomonadati</taxon>
        <taxon>Pseudomonadota</taxon>
        <taxon>Betaproteobacteria</taxon>
        <taxon>Burkholderiales</taxon>
        <taxon>Comamonadaceae</taxon>
        <taxon>Pseudacidovorax</taxon>
    </lineage>
</organism>
<comment type="caution">
    <text evidence="5">The sequence shown here is derived from an EMBL/GenBank/DDBJ whole genome shotgun (WGS) entry which is preliminary data.</text>
</comment>
<dbReference type="OrthoDB" id="5958450at2"/>
<dbReference type="InterPro" id="IPR010987">
    <property type="entry name" value="Glutathione-S-Trfase_C-like"/>
</dbReference>
<dbReference type="PROSITE" id="PS50404">
    <property type="entry name" value="GST_NTER"/>
    <property type="match status" value="1"/>
</dbReference>
<dbReference type="InterPro" id="IPR004045">
    <property type="entry name" value="Glutathione_S-Trfase_N"/>
</dbReference>
<name>A0A147GQ93_9BURK</name>
<evidence type="ECO:0000313" key="6">
    <source>
        <dbReference type="Proteomes" id="UP000072741"/>
    </source>
</evidence>
<dbReference type="SFLD" id="SFLDS00019">
    <property type="entry name" value="Glutathione_Transferase_(cytos"/>
    <property type="match status" value="1"/>
</dbReference>
<dbReference type="InterPro" id="IPR040079">
    <property type="entry name" value="Glutathione_S-Trfase"/>
</dbReference>
<dbReference type="Gene3D" id="1.20.1050.10">
    <property type="match status" value="1"/>
</dbReference>
<dbReference type="PANTHER" id="PTHR44051:SF19">
    <property type="entry name" value="DISULFIDE-BOND OXIDOREDUCTASE YFCG"/>
    <property type="match status" value="1"/>
</dbReference>
<dbReference type="GO" id="GO:0016740">
    <property type="term" value="F:transferase activity"/>
    <property type="evidence" value="ECO:0007669"/>
    <property type="project" value="UniProtKB-KW"/>
</dbReference>
<evidence type="ECO:0000256" key="1">
    <source>
        <dbReference type="ARBA" id="ARBA00007409"/>
    </source>
</evidence>
<dbReference type="Pfam" id="PF00043">
    <property type="entry name" value="GST_C"/>
    <property type="match status" value="1"/>
</dbReference>
<sequence>MLNLWGRISSINVRKVVWCAQELGLDFQRTEAGGAHGLVHTPDYLAMNPNALVPLLQYSLGDTPFVLWESNVIVRYLCARHSHGRLYPEPLEPRFDAERWMDWQQTTLNPAGRDAFVQLVRTPAAERDMQAVAASIAATEPLMALLDAHLAGRAFMTGEHFTMADIPVACEVHRWFGLPPADYRRPAWPNVERWFDTLRARPAARGVLDLALA</sequence>
<dbReference type="InterPro" id="IPR036249">
    <property type="entry name" value="Thioredoxin-like_sf"/>
</dbReference>
<proteinExistence type="inferred from homology"/>
<feature type="domain" description="GST N-terminal" evidence="3">
    <location>
        <begin position="1"/>
        <end position="85"/>
    </location>
</feature>
<feature type="domain" description="GST C-terminal" evidence="4">
    <location>
        <begin position="90"/>
        <end position="213"/>
    </location>
</feature>
<evidence type="ECO:0000313" key="5">
    <source>
        <dbReference type="EMBL" id="KTT17748.1"/>
    </source>
</evidence>
<gene>
    <name evidence="5" type="ORF">NS331_17015</name>
</gene>
<keyword evidence="6" id="KW-1185">Reference proteome</keyword>
<dbReference type="InterPro" id="IPR004046">
    <property type="entry name" value="GST_C"/>
</dbReference>
<dbReference type="AlphaFoldDB" id="A0A147GQ93"/>
<keyword evidence="2 5" id="KW-0808">Transferase</keyword>
<dbReference type="Pfam" id="PF13409">
    <property type="entry name" value="GST_N_2"/>
    <property type="match status" value="1"/>
</dbReference>
<dbReference type="SFLD" id="SFLDG00358">
    <property type="entry name" value="Main_(cytGST)"/>
    <property type="match status" value="1"/>
</dbReference>
<dbReference type="FunFam" id="3.40.30.10:FF:000039">
    <property type="entry name" value="Glutathione S-transferase domain"/>
    <property type="match status" value="1"/>
</dbReference>
<comment type="similarity">
    <text evidence="1">Belongs to the GST superfamily.</text>
</comment>
<accession>A0A147GQ93</accession>
<dbReference type="Gene3D" id="3.40.30.10">
    <property type="entry name" value="Glutaredoxin"/>
    <property type="match status" value="1"/>
</dbReference>
<evidence type="ECO:0000256" key="2">
    <source>
        <dbReference type="ARBA" id="ARBA00022679"/>
    </source>
</evidence>
<dbReference type="EMBL" id="LDSL01000110">
    <property type="protein sequence ID" value="KTT17748.1"/>
    <property type="molecule type" value="Genomic_DNA"/>
</dbReference>
<dbReference type="CDD" id="cd03180">
    <property type="entry name" value="GST_C_2"/>
    <property type="match status" value="1"/>
</dbReference>
<evidence type="ECO:0000259" key="3">
    <source>
        <dbReference type="PROSITE" id="PS50404"/>
    </source>
</evidence>
<dbReference type="PATRIC" id="fig|433924.3.peg.351"/>
<evidence type="ECO:0000259" key="4">
    <source>
        <dbReference type="PROSITE" id="PS50405"/>
    </source>
</evidence>
<dbReference type="CDD" id="cd03047">
    <property type="entry name" value="GST_N_2"/>
    <property type="match status" value="1"/>
</dbReference>
<dbReference type="SUPFAM" id="SSF47616">
    <property type="entry name" value="GST C-terminal domain-like"/>
    <property type="match status" value="1"/>
</dbReference>